<evidence type="ECO:0000256" key="4">
    <source>
        <dbReference type="RuleBase" id="RU004514"/>
    </source>
</evidence>
<dbReference type="GO" id="GO:0030170">
    <property type="term" value="F:pyridoxal phosphate binding"/>
    <property type="evidence" value="ECO:0007669"/>
    <property type="project" value="UniProtKB-UniRule"/>
</dbReference>
<keyword evidence="7" id="KW-1185">Reference proteome</keyword>
<dbReference type="PROSITE" id="PS01211">
    <property type="entry name" value="UPF0001"/>
    <property type="match status" value="1"/>
</dbReference>
<dbReference type="EMBL" id="WBJY01000001">
    <property type="protein sequence ID" value="KAB1650582.1"/>
    <property type="molecule type" value="Genomic_DNA"/>
</dbReference>
<dbReference type="InterPro" id="IPR011078">
    <property type="entry name" value="PyrdxlP_homeostasis"/>
</dbReference>
<accession>A0A6H9WI19</accession>
<name>A0A6H9WI19_9MICO</name>
<evidence type="ECO:0000313" key="7">
    <source>
        <dbReference type="Proteomes" id="UP000431744"/>
    </source>
</evidence>
<dbReference type="AlphaFoldDB" id="A0A6H9WI19"/>
<dbReference type="InterPro" id="IPR029066">
    <property type="entry name" value="PLP-binding_barrel"/>
</dbReference>
<dbReference type="NCBIfam" id="TIGR00044">
    <property type="entry name" value="YggS family pyridoxal phosphate-dependent enzyme"/>
    <property type="match status" value="1"/>
</dbReference>
<dbReference type="SUPFAM" id="SSF51419">
    <property type="entry name" value="PLP-binding barrel"/>
    <property type="match status" value="1"/>
</dbReference>
<comment type="caution">
    <text evidence="6">The sequence shown here is derived from an EMBL/GenBank/DDBJ whole genome shotgun (WGS) entry which is preliminary data.</text>
</comment>
<dbReference type="PANTHER" id="PTHR10146">
    <property type="entry name" value="PROLINE SYNTHETASE CO-TRANSCRIBED BACTERIAL HOMOLOG PROTEIN"/>
    <property type="match status" value="1"/>
</dbReference>
<dbReference type="Gene3D" id="3.20.20.10">
    <property type="entry name" value="Alanine racemase"/>
    <property type="match status" value="1"/>
</dbReference>
<dbReference type="PIRSF" id="PIRSF004848">
    <property type="entry name" value="YBL036c_PLPDEIII"/>
    <property type="match status" value="1"/>
</dbReference>
<feature type="modified residue" description="N6-(pyridoxal phosphate)lysine" evidence="2 3">
    <location>
        <position position="44"/>
    </location>
</feature>
<dbReference type="HAMAP" id="MF_02087">
    <property type="entry name" value="PLP_homeostasis"/>
    <property type="match status" value="1"/>
</dbReference>
<gene>
    <name evidence="6" type="ORF">F8O04_08650</name>
</gene>
<dbReference type="OrthoDB" id="9804072at2"/>
<evidence type="ECO:0000259" key="5">
    <source>
        <dbReference type="Pfam" id="PF01168"/>
    </source>
</evidence>
<comment type="function">
    <text evidence="2">Pyridoxal 5'-phosphate (PLP)-binding protein, which is involved in PLP homeostasis.</text>
</comment>
<dbReference type="Proteomes" id="UP000431744">
    <property type="component" value="Unassembled WGS sequence"/>
</dbReference>
<evidence type="ECO:0000256" key="3">
    <source>
        <dbReference type="PIRSR" id="PIRSR004848-1"/>
    </source>
</evidence>
<comment type="cofactor">
    <cofactor evidence="3">
        <name>pyridoxal 5'-phosphate</name>
        <dbReference type="ChEBI" id="CHEBI:597326"/>
    </cofactor>
</comment>
<dbReference type="PANTHER" id="PTHR10146:SF14">
    <property type="entry name" value="PYRIDOXAL PHOSPHATE HOMEOSTASIS PROTEIN"/>
    <property type="match status" value="1"/>
</dbReference>
<evidence type="ECO:0000256" key="2">
    <source>
        <dbReference type="HAMAP-Rule" id="MF_02087"/>
    </source>
</evidence>
<feature type="domain" description="Alanine racemase N-terminal" evidence="5">
    <location>
        <begin position="16"/>
        <end position="235"/>
    </location>
</feature>
<evidence type="ECO:0000313" key="6">
    <source>
        <dbReference type="EMBL" id="KAB1650582.1"/>
    </source>
</evidence>
<reference evidence="6 7" key="1">
    <citation type="submission" date="2019-09" db="EMBL/GenBank/DDBJ databases">
        <title>Phylogeny of genus Pseudoclavibacter and closely related genus.</title>
        <authorList>
            <person name="Li Y."/>
        </authorList>
    </citation>
    <scope>NUCLEOTIDE SEQUENCE [LARGE SCALE GENOMIC DNA]</scope>
    <source>
        <strain evidence="6 7">EGI 60007</strain>
    </source>
</reference>
<dbReference type="CDD" id="cd00635">
    <property type="entry name" value="PLPDE_III_YBL036c_like"/>
    <property type="match status" value="1"/>
</dbReference>
<sequence length="238" mass="25518">MAEPGDPADPELAGRLARVREEIRDASARAGRADDLPALIVVTKFHPATLVRDLIALGERRFGESRHPESREKAAAVAGLLADSPAPEWHFVGQIQTNKARQIAAYASCLHAIDRPELVNALASISRPSPLDVFVQVNLTDDAGRGGVDDAGLEPLVEQVLATPTLRLRGLMAVAPLGDDPDHAFETVRRRSERIRSIAPEATALSMGMSGDFRSAISQGATHLRIGAAITGKRPRRP</sequence>
<keyword evidence="1 2" id="KW-0663">Pyridoxal phosphate</keyword>
<evidence type="ECO:0000256" key="1">
    <source>
        <dbReference type="ARBA" id="ARBA00022898"/>
    </source>
</evidence>
<dbReference type="Pfam" id="PF01168">
    <property type="entry name" value="Ala_racemase_N"/>
    <property type="match status" value="1"/>
</dbReference>
<proteinExistence type="inferred from homology"/>
<organism evidence="6 7">
    <name type="scientific">Pseudoclavibacter endophyticus</name>
    <dbReference type="NCBI Taxonomy" id="1778590"/>
    <lineage>
        <taxon>Bacteria</taxon>
        <taxon>Bacillati</taxon>
        <taxon>Actinomycetota</taxon>
        <taxon>Actinomycetes</taxon>
        <taxon>Micrococcales</taxon>
        <taxon>Microbacteriaceae</taxon>
        <taxon>Pseudoclavibacter</taxon>
    </lineage>
</organism>
<comment type="similarity">
    <text evidence="2 4">Belongs to the pyridoxal phosphate-binding protein YggS/PROSC family.</text>
</comment>
<protein>
    <recommendedName>
        <fullName evidence="2">Pyridoxal phosphate homeostasis protein</fullName>
        <shortName evidence="2">PLP homeostasis protein</shortName>
    </recommendedName>
</protein>
<dbReference type="InterPro" id="IPR001608">
    <property type="entry name" value="Ala_racemase_N"/>
</dbReference>